<dbReference type="GO" id="GO:0006813">
    <property type="term" value="P:potassium ion transport"/>
    <property type="evidence" value="ECO:0007669"/>
    <property type="project" value="InterPro"/>
</dbReference>
<gene>
    <name evidence="3" type="ORF">MNB_SV-10-261</name>
</gene>
<dbReference type="InterPro" id="IPR050721">
    <property type="entry name" value="Trk_Ktr_HKT_K-transport"/>
</dbReference>
<dbReference type="AlphaFoldDB" id="A0A1W1CK51"/>
<accession>A0A1W1CK51</accession>
<feature type="domain" description="RCK N-terminal" evidence="2">
    <location>
        <begin position="107"/>
        <end position="229"/>
    </location>
</feature>
<feature type="transmembrane region" description="Helical" evidence="1">
    <location>
        <begin position="29"/>
        <end position="48"/>
    </location>
</feature>
<dbReference type="SUPFAM" id="SSF51735">
    <property type="entry name" value="NAD(P)-binding Rossmann-fold domains"/>
    <property type="match status" value="2"/>
</dbReference>
<dbReference type="Gene3D" id="1.10.287.70">
    <property type="match status" value="1"/>
</dbReference>
<evidence type="ECO:0000313" key="3">
    <source>
        <dbReference type="EMBL" id="SFV66041.1"/>
    </source>
</evidence>
<dbReference type="EMBL" id="FPHL01000043">
    <property type="protein sequence ID" value="SFV66041.1"/>
    <property type="molecule type" value="Genomic_DNA"/>
</dbReference>
<organism evidence="3">
    <name type="scientific">hydrothermal vent metagenome</name>
    <dbReference type="NCBI Taxonomy" id="652676"/>
    <lineage>
        <taxon>unclassified sequences</taxon>
        <taxon>metagenomes</taxon>
        <taxon>ecological metagenomes</taxon>
    </lineage>
</organism>
<keyword evidence="3" id="KW-0813">Transport</keyword>
<protein>
    <submittedName>
        <fullName evidence="3">Potassium channel protein</fullName>
    </submittedName>
</protein>
<dbReference type="PROSITE" id="PS51201">
    <property type="entry name" value="RCK_N"/>
    <property type="match status" value="2"/>
</dbReference>
<keyword evidence="3" id="KW-0407">Ion channel</keyword>
<dbReference type="InterPro" id="IPR036291">
    <property type="entry name" value="NAD(P)-bd_dom_sf"/>
</dbReference>
<name>A0A1W1CK51_9ZZZZ</name>
<keyword evidence="1" id="KW-0812">Transmembrane</keyword>
<reference evidence="3" key="1">
    <citation type="submission" date="2016-10" db="EMBL/GenBank/DDBJ databases">
        <authorList>
            <person name="de Groot N.N."/>
        </authorList>
    </citation>
    <scope>NUCLEOTIDE SEQUENCE</scope>
</reference>
<evidence type="ECO:0000259" key="2">
    <source>
        <dbReference type="PROSITE" id="PS51201"/>
    </source>
</evidence>
<keyword evidence="1" id="KW-0472">Membrane</keyword>
<proteinExistence type="predicted"/>
<feature type="domain" description="RCK N-terminal" evidence="2">
    <location>
        <begin position="270"/>
        <end position="384"/>
    </location>
</feature>
<dbReference type="Gene3D" id="3.40.50.720">
    <property type="entry name" value="NAD(P)-binding Rossmann-like Domain"/>
    <property type="match status" value="2"/>
</dbReference>
<keyword evidence="1" id="KW-1133">Transmembrane helix</keyword>
<dbReference type="Pfam" id="PF02254">
    <property type="entry name" value="TrkA_N"/>
    <property type="match status" value="2"/>
</dbReference>
<sequence>MVIIITFSVSILGLTLIPGMDDQGKPYHMSFFDAFYFVSYMASTIGFGEAPYTFTYPQRLWVSFCIYLTVIGWFYGIGTIIALIQDQKLARELSIARFRSKISKISEPFIIILGYNNVTHKIIEWLNKAAVRVIVIDKNNEKINTLELENFIPEVPALAADVTQPEVLKLAGIHKKNCEGVVSLFDNDLKNTKIALMCRLLNKHLKLVIKSTTPSQTEHLHNLGIRYIEDPFRFVSSRFHLALTSPDLWLLEMWIFGHILKIRDREILPKGTYILCGYGRMGQALGDALEKADIPYTYIDLKSSEYKSKKQSAIFGDAEDHSVLLQAGIKDAAGIIAATKDDLINLTILSTAKKFNKHIYTIARENTLDDLSIFKSARINRVYILEQILSEFTYLFIARPLAYKFIRLIHTQNEMWGVTLVERMQKKIGDNPKHFEITVSEEQTYALYHELKRETTVTLNMLKRSRSDYRKSLKLIFLLAVENDSVILLPKGELELKPGMQLLIASTSEAQSDFEYITNNYYELYYAMTGKEKEFGILKYSD</sequence>
<keyword evidence="3" id="KW-0406">Ion transport</keyword>
<dbReference type="GO" id="GO:0034220">
    <property type="term" value="P:monoatomic ion transmembrane transport"/>
    <property type="evidence" value="ECO:0007669"/>
    <property type="project" value="UniProtKB-KW"/>
</dbReference>
<dbReference type="SUPFAM" id="SSF81324">
    <property type="entry name" value="Voltage-gated potassium channels"/>
    <property type="match status" value="1"/>
</dbReference>
<dbReference type="InterPro" id="IPR003148">
    <property type="entry name" value="RCK_N"/>
</dbReference>
<dbReference type="PANTHER" id="PTHR43833">
    <property type="entry name" value="POTASSIUM CHANNEL PROTEIN 2-RELATED-RELATED"/>
    <property type="match status" value="1"/>
</dbReference>
<dbReference type="PANTHER" id="PTHR43833:SF9">
    <property type="entry name" value="POTASSIUM CHANNEL PROTEIN YUGO-RELATED"/>
    <property type="match status" value="1"/>
</dbReference>
<evidence type="ECO:0000256" key="1">
    <source>
        <dbReference type="SAM" id="Phobius"/>
    </source>
</evidence>
<feature type="transmembrane region" description="Helical" evidence="1">
    <location>
        <begin position="60"/>
        <end position="84"/>
    </location>
</feature>